<feature type="compositionally biased region" description="Polar residues" evidence="1">
    <location>
        <begin position="71"/>
        <end position="95"/>
    </location>
</feature>
<dbReference type="EMBL" id="JAEAOA010001901">
    <property type="protein sequence ID" value="KAK3612460.1"/>
    <property type="molecule type" value="Genomic_DNA"/>
</dbReference>
<protein>
    <submittedName>
        <fullName evidence="2">Uncharacterized protein</fullName>
    </submittedName>
</protein>
<comment type="caution">
    <text evidence="2">The sequence shown here is derived from an EMBL/GenBank/DDBJ whole genome shotgun (WGS) entry which is preliminary data.</text>
</comment>
<reference evidence="2" key="3">
    <citation type="submission" date="2023-05" db="EMBL/GenBank/DDBJ databases">
        <authorList>
            <person name="Smith C.H."/>
        </authorList>
    </citation>
    <scope>NUCLEOTIDE SEQUENCE</scope>
    <source>
        <strain evidence="2">CHS0354</strain>
        <tissue evidence="2">Mantle</tissue>
    </source>
</reference>
<dbReference type="AlphaFoldDB" id="A0AAE0TN67"/>
<organism evidence="2 3">
    <name type="scientific">Potamilus streckersoni</name>
    <dbReference type="NCBI Taxonomy" id="2493646"/>
    <lineage>
        <taxon>Eukaryota</taxon>
        <taxon>Metazoa</taxon>
        <taxon>Spiralia</taxon>
        <taxon>Lophotrochozoa</taxon>
        <taxon>Mollusca</taxon>
        <taxon>Bivalvia</taxon>
        <taxon>Autobranchia</taxon>
        <taxon>Heteroconchia</taxon>
        <taxon>Palaeoheterodonta</taxon>
        <taxon>Unionida</taxon>
        <taxon>Unionoidea</taxon>
        <taxon>Unionidae</taxon>
        <taxon>Ambleminae</taxon>
        <taxon>Lampsilini</taxon>
        <taxon>Potamilus</taxon>
    </lineage>
</organism>
<dbReference type="Proteomes" id="UP001195483">
    <property type="component" value="Unassembled WGS sequence"/>
</dbReference>
<feature type="compositionally biased region" description="Acidic residues" evidence="1">
    <location>
        <begin position="16"/>
        <end position="28"/>
    </location>
</feature>
<sequence length="163" mass="18736">MCTVCMNPVDYGDGSDMSEEIDSSEDESELRKRNIQKQAREAKLEQLQHERTDGNVMHRFQRMMGLKEITTENQQRDSPAAKTNSKSDISGNNKYNCEECSDSDEGEIIMIRTNNNHRESIKDLLVTEDIFEDTTTGDSESDFEDIHVNVPLQEPRRCVLCRN</sequence>
<gene>
    <name evidence="2" type="ORF">CHS0354_032074</name>
</gene>
<feature type="region of interest" description="Disordered" evidence="1">
    <location>
        <begin position="65"/>
        <end position="96"/>
    </location>
</feature>
<reference evidence="2" key="1">
    <citation type="journal article" date="2021" name="Genome Biol. Evol.">
        <title>A High-Quality Reference Genome for a Parasitic Bivalve with Doubly Uniparental Inheritance (Bivalvia: Unionida).</title>
        <authorList>
            <person name="Smith C.H."/>
        </authorList>
    </citation>
    <scope>NUCLEOTIDE SEQUENCE</scope>
    <source>
        <strain evidence="2">CHS0354</strain>
    </source>
</reference>
<name>A0AAE0TN67_9BIVA</name>
<feature type="region of interest" description="Disordered" evidence="1">
    <location>
        <begin position="1"/>
        <end position="35"/>
    </location>
</feature>
<proteinExistence type="predicted"/>
<accession>A0AAE0TN67</accession>
<reference evidence="2" key="2">
    <citation type="journal article" date="2021" name="Genome Biol. Evol.">
        <title>Developing a high-quality reference genome for a parasitic bivalve with doubly uniparental inheritance (Bivalvia: Unionida).</title>
        <authorList>
            <person name="Smith C.H."/>
        </authorList>
    </citation>
    <scope>NUCLEOTIDE SEQUENCE</scope>
    <source>
        <strain evidence="2">CHS0354</strain>
        <tissue evidence="2">Mantle</tissue>
    </source>
</reference>
<keyword evidence="3" id="KW-1185">Reference proteome</keyword>
<evidence type="ECO:0000256" key="1">
    <source>
        <dbReference type="SAM" id="MobiDB-lite"/>
    </source>
</evidence>
<evidence type="ECO:0000313" key="2">
    <source>
        <dbReference type="EMBL" id="KAK3612460.1"/>
    </source>
</evidence>
<evidence type="ECO:0000313" key="3">
    <source>
        <dbReference type="Proteomes" id="UP001195483"/>
    </source>
</evidence>